<dbReference type="EMBL" id="AJWZ01005991">
    <property type="protein sequence ID" value="EKC61038.1"/>
    <property type="molecule type" value="Genomic_DNA"/>
</dbReference>
<feature type="compositionally biased region" description="Basic residues" evidence="1">
    <location>
        <begin position="67"/>
        <end position="79"/>
    </location>
</feature>
<name>K1SU09_9ZZZZ</name>
<sequence length="86" mass="9484">MDLTRYDKLRSAIRRTLSPDEAAAADRALEYAAEHTASQVRHDGSPMLDHAAEVARIGLEEIGLGRRLGRGRHSPRRSPHSQSAGR</sequence>
<feature type="region of interest" description="Disordered" evidence="1">
    <location>
        <begin position="64"/>
        <end position="86"/>
    </location>
</feature>
<comment type="caution">
    <text evidence="2">The sequence shown here is derived from an EMBL/GenBank/DDBJ whole genome shotgun (WGS) entry which is preliminary data.</text>
</comment>
<reference evidence="2" key="1">
    <citation type="journal article" date="2013" name="Environ. Microbiol.">
        <title>Microbiota from the distal guts of lean and obese adolescents exhibit partial functional redundancy besides clear differences in community structure.</title>
        <authorList>
            <person name="Ferrer M."/>
            <person name="Ruiz A."/>
            <person name="Lanza F."/>
            <person name="Haange S.B."/>
            <person name="Oberbach A."/>
            <person name="Till H."/>
            <person name="Bargiela R."/>
            <person name="Campoy C."/>
            <person name="Segura M.T."/>
            <person name="Richter M."/>
            <person name="von Bergen M."/>
            <person name="Seifert J."/>
            <person name="Suarez A."/>
        </authorList>
    </citation>
    <scope>NUCLEOTIDE SEQUENCE</scope>
</reference>
<dbReference type="Gene3D" id="1.10.3210.10">
    <property type="entry name" value="Hypothetical protein af1432"/>
    <property type="match status" value="1"/>
</dbReference>
<accession>K1SU09</accession>
<organism evidence="2">
    <name type="scientific">human gut metagenome</name>
    <dbReference type="NCBI Taxonomy" id="408170"/>
    <lineage>
        <taxon>unclassified sequences</taxon>
        <taxon>metagenomes</taxon>
        <taxon>organismal metagenomes</taxon>
    </lineage>
</organism>
<evidence type="ECO:0000256" key="1">
    <source>
        <dbReference type="SAM" id="MobiDB-lite"/>
    </source>
</evidence>
<gene>
    <name evidence="2" type="ORF">OBE_08679</name>
</gene>
<feature type="non-terminal residue" evidence="2">
    <location>
        <position position="86"/>
    </location>
</feature>
<dbReference type="AlphaFoldDB" id="K1SU09"/>
<protein>
    <submittedName>
        <fullName evidence="2">Uncharacterized protein</fullName>
    </submittedName>
</protein>
<proteinExistence type="predicted"/>
<evidence type="ECO:0000313" key="2">
    <source>
        <dbReference type="EMBL" id="EKC61038.1"/>
    </source>
</evidence>